<organism evidence="2 3">
    <name type="scientific">Ascosphaera apis ARSEF 7405</name>
    <dbReference type="NCBI Taxonomy" id="392613"/>
    <lineage>
        <taxon>Eukaryota</taxon>
        <taxon>Fungi</taxon>
        <taxon>Dikarya</taxon>
        <taxon>Ascomycota</taxon>
        <taxon>Pezizomycotina</taxon>
        <taxon>Eurotiomycetes</taxon>
        <taxon>Eurotiomycetidae</taxon>
        <taxon>Onygenales</taxon>
        <taxon>Ascosphaeraceae</taxon>
        <taxon>Ascosphaera</taxon>
    </lineage>
</organism>
<dbReference type="VEuPathDB" id="FungiDB:AAP_02652"/>
<protein>
    <submittedName>
        <fullName evidence="2">Uncharacterized protein</fullName>
    </submittedName>
</protein>
<feature type="region of interest" description="Disordered" evidence="1">
    <location>
        <begin position="98"/>
        <end position="178"/>
    </location>
</feature>
<comment type="caution">
    <text evidence="2">The sequence shown here is derived from an EMBL/GenBank/DDBJ whole genome shotgun (WGS) entry which is preliminary data.</text>
</comment>
<evidence type="ECO:0000313" key="2">
    <source>
        <dbReference type="EMBL" id="KZZ93186.1"/>
    </source>
</evidence>
<dbReference type="AlphaFoldDB" id="A0A167ZWJ9"/>
<gene>
    <name evidence="2" type="ORF">AAP_02652</name>
</gene>
<dbReference type="Proteomes" id="UP000242877">
    <property type="component" value="Unassembled WGS sequence"/>
</dbReference>
<evidence type="ECO:0000313" key="3">
    <source>
        <dbReference type="Proteomes" id="UP000242877"/>
    </source>
</evidence>
<name>A0A167ZWJ9_9EURO</name>
<accession>A0A167ZWJ9</accession>
<keyword evidence="3" id="KW-1185">Reference proteome</keyword>
<feature type="compositionally biased region" description="Low complexity" evidence="1">
    <location>
        <begin position="164"/>
        <end position="175"/>
    </location>
</feature>
<sequence>MWLSLERIAYQKEQKTGPSDVELFVGHMLKRLVVFLYSIEPLRIFAWHHLVICFINRTVLYCCNRVFFNLQDALSEPQNPPEPTVPAFSRSGIVHMAPGANGGRPKPSLRDMASAAGVTKSRTTQRVTFRRSPSFPMKDTTRRNSSLEGRKKLRRRCSFSSNKTQTGQGQSQHGSPLNSYQITERFLERIAQDTSPVPEKEWSFINDQWEFDPVTPPWSLKPQDEIDPEYTKKDILRLLSEDTQVLNSKLSDLLDRVQLYAPENVALIEQIAWKWFVDRTHLVKQLQAHLQLEFSNLLQRAVSDHVAYEHVRIYLNPDIRGRRAKAFHYFDHEGSYQLFVQSVEKTMSSVIGHDWKIVDKPLLPKLAGL</sequence>
<reference evidence="2 3" key="1">
    <citation type="journal article" date="2016" name="Genome Biol. Evol.">
        <title>Divergent and convergent evolution of fungal pathogenicity.</title>
        <authorList>
            <person name="Shang Y."/>
            <person name="Xiao G."/>
            <person name="Zheng P."/>
            <person name="Cen K."/>
            <person name="Zhan S."/>
            <person name="Wang C."/>
        </authorList>
    </citation>
    <scope>NUCLEOTIDE SEQUENCE [LARGE SCALE GENOMIC DNA]</scope>
    <source>
        <strain evidence="2 3">ARSEF 7405</strain>
    </source>
</reference>
<proteinExistence type="predicted"/>
<evidence type="ECO:0000256" key="1">
    <source>
        <dbReference type="SAM" id="MobiDB-lite"/>
    </source>
</evidence>
<dbReference type="EMBL" id="AZGZ01000009">
    <property type="protein sequence ID" value="KZZ93186.1"/>
    <property type="molecule type" value="Genomic_DNA"/>
</dbReference>